<feature type="region of interest" description="Disordered" evidence="1">
    <location>
        <begin position="52"/>
        <end position="97"/>
    </location>
</feature>
<feature type="non-terminal residue" evidence="2">
    <location>
        <position position="145"/>
    </location>
</feature>
<evidence type="ECO:0000256" key="1">
    <source>
        <dbReference type="SAM" id="MobiDB-lite"/>
    </source>
</evidence>
<evidence type="ECO:0000313" key="3">
    <source>
        <dbReference type="Proteomes" id="UP000292702"/>
    </source>
</evidence>
<gene>
    <name evidence="2" type="ORF">EIP91_006386</name>
</gene>
<feature type="compositionally biased region" description="Basic and acidic residues" evidence="1">
    <location>
        <begin position="119"/>
        <end position="145"/>
    </location>
</feature>
<comment type="caution">
    <text evidence="2">The sequence shown here is derived from an EMBL/GenBank/DDBJ whole genome shotgun (WGS) entry which is preliminary data.</text>
</comment>
<name>A0A4R0RKF0_9APHY</name>
<evidence type="ECO:0000313" key="2">
    <source>
        <dbReference type="EMBL" id="TCD62794.1"/>
    </source>
</evidence>
<dbReference type="EMBL" id="RWJN01000344">
    <property type="protein sequence ID" value="TCD62794.1"/>
    <property type="molecule type" value="Genomic_DNA"/>
</dbReference>
<dbReference type="AlphaFoldDB" id="A0A4R0RKF0"/>
<keyword evidence="3" id="KW-1185">Reference proteome</keyword>
<dbReference type="STRING" id="92696.A0A4R0RKF0"/>
<feature type="compositionally biased region" description="Basic and acidic residues" evidence="1">
    <location>
        <begin position="66"/>
        <end position="93"/>
    </location>
</feature>
<sequence>MITLCSLYLDVKASAPPLSCGFDVWNELREAADSPTPLAELLHDPIALRSLIGHKKSRRPSGASSTREHGTSSTSKGEKSDRDRDRKKDKDSDSSSILTLVLAEEERQAHHLKALLRSTGERLENETRRADQAERRATAAESMAR</sequence>
<proteinExistence type="predicted"/>
<protein>
    <submittedName>
        <fullName evidence="2">Uncharacterized protein</fullName>
    </submittedName>
</protein>
<organism evidence="2 3">
    <name type="scientific">Steccherinum ochraceum</name>
    <dbReference type="NCBI Taxonomy" id="92696"/>
    <lineage>
        <taxon>Eukaryota</taxon>
        <taxon>Fungi</taxon>
        <taxon>Dikarya</taxon>
        <taxon>Basidiomycota</taxon>
        <taxon>Agaricomycotina</taxon>
        <taxon>Agaricomycetes</taxon>
        <taxon>Polyporales</taxon>
        <taxon>Steccherinaceae</taxon>
        <taxon>Steccherinum</taxon>
    </lineage>
</organism>
<reference evidence="2 3" key="1">
    <citation type="submission" date="2018-11" db="EMBL/GenBank/DDBJ databases">
        <title>Genome assembly of Steccherinum ochraceum LE-BIN_3174, the white-rot fungus of the Steccherinaceae family (The Residual Polyporoid clade, Polyporales, Basidiomycota).</title>
        <authorList>
            <person name="Fedorova T.V."/>
            <person name="Glazunova O.A."/>
            <person name="Landesman E.O."/>
            <person name="Moiseenko K.V."/>
            <person name="Psurtseva N.V."/>
            <person name="Savinova O.S."/>
            <person name="Shakhova N.V."/>
            <person name="Tyazhelova T.V."/>
            <person name="Vasina D.V."/>
        </authorList>
    </citation>
    <scope>NUCLEOTIDE SEQUENCE [LARGE SCALE GENOMIC DNA]</scope>
    <source>
        <strain evidence="2 3">LE-BIN_3174</strain>
    </source>
</reference>
<feature type="region of interest" description="Disordered" evidence="1">
    <location>
        <begin position="112"/>
        <end position="145"/>
    </location>
</feature>
<dbReference type="OrthoDB" id="3260303at2759"/>
<accession>A0A4R0RKF0</accession>
<dbReference type="Proteomes" id="UP000292702">
    <property type="component" value="Unassembled WGS sequence"/>
</dbReference>